<organism evidence="1 2">
    <name type="scientific">Yersinia similis</name>
    <dbReference type="NCBI Taxonomy" id="367190"/>
    <lineage>
        <taxon>Bacteria</taxon>
        <taxon>Pseudomonadati</taxon>
        <taxon>Pseudomonadota</taxon>
        <taxon>Gammaproteobacteria</taxon>
        <taxon>Enterobacterales</taxon>
        <taxon>Yersiniaceae</taxon>
        <taxon>Yersinia</taxon>
    </lineage>
</organism>
<dbReference type="EMBL" id="CQBK01000018">
    <property type="protein sequence ID" value="CNI18535.1"/>
    <property type="molecule type" value="Genomic_DNA"/>
</dbReference>
<accession>A0A0T9QM82</accession>
<dbReference type="AlphaFoldDB" id="A0A0T9QM82"/>
<proteinExistence type="predicted"/>
<protein>
    <submittedName>
        <fullName evidence="1">Hcp1 family type VI secretion system effector</fullName>
    </submittedName>
</protein>
<dbReference type="PANTHER" id="PTHR34319">
    <property type="entry name" value="MAJOR EXPORTED PROTEIN"/>
    <property type="match status" value="1"/>
</dbReference>
<dbReference type="SUPFAM" id="SSF141452">
    <property type="entry name" value="Hcp1-like"/>
    <property type="match status" value="1"/>
</dbReference>
<dbReference type="Gene3D" id="2.30.110.20">
    <property type="entry name" value="Hcp1-like"/>
    <property type="match status" value="1"/>
</dbReference>
<sequence length="159" mass="17919">MSYMIYLTLNGAQQGLISAGCSSIESIGNRCQSGHEDKIQVLGLNHLITREQHVSHHPIDFIKPIDKSSPLLTIAISNNEKLTASFYFYRTNATGQMEVFYEVKLTGASIIDISSTYPHSINNNELMPYERVLLRYDSITVEHKIAGTSGYSIWDDRVY</sequence>
<dbReference type="Proteomes" id="UP000038204">
    <property type="component" value="Unassembled WGS sequence"/>
</dbReference>
<evidence type="ECO:0000313" key="2">
    <source>
        <dbReference type="Proteomes" id="UP000038204"/>
    </source>
</evidence>
<dbReference type="InterPro" id="IPR008514">
    <property type="entry name" value="T6SS_Hcp"/>
</dbReference>
<dbReference type="NCBIfam" id="TIGR03344">
    <property type="entry name" value="VI_effect_Hcp1"/>
    <property type="match status" value="1"/>
</dbReference>
<dbReference type="InterPro" id="IPR052947">
    <property type="entry name" value="T6SS_Hcp1_domain"/>
</dbReference>
<reference evidence="1 2" key="1">
    <citation type="submission" date="2015-03" db="EMBL/GenBank/DDBJ databases">
        <authorList>
            <person name="Murphy D."/>
        </authorList>
    </citation>
    <scope>NUCLEOTIDE SEQUENCE [LARGE SCALE GENOMIC DNA]</scope>
    <source>
        <strain evidence="1 2">Y233</strain>
    </source>
</reference>
<dbReference type="RefSeq" id="WP_033847475.1">
    <property type="nucleotide sequence ID" value="NZ_CHJS01000002.1"/>
</dbReference>
<dbReference type="Pfam" id="PF05638">
    <property type="entry name" value="T6SS_HCP"/>
    <property type="match status" value="1"/>
</dbReference>
<gene>
    <name evidence="1" type="primary">hcpA_2</name>
    <name evidence="1" type="ORF">ERS008667_02675</name>
</gene>
<dbReference type="InterPro" id="IPR036624">
    <property type="entry name" value="Hcp1-lik_sf"/>
</dbReference>
<evidence type="ECO:0000313" key="1">
    <source>
        <dbReference type="EMBL" id="CNI18535.1"/>
    </source>
</evidence>
<dbReference type="PANTHER" id="PTHR34319:SF7">
    <property type="entry name" value="HNH ENDONUCLEASE DOMAIN-CONTAINING PROTEIN"/>
    <property type="match status" value="1"/>
</dbReference>
<name>A0A0T9QM82_9GAMM</name>